<dbReference type="InterPro" id="IPR032291">
    <property type="entry name" value="Abn2_C"/>
</dbReference>
<dbReference type="InterPro" id="IPR036439">
    <property type="entry name" value="Dockerin_dom_sf"/>
</dbReference>
<dbReference type="CDD" id="cd14256">
    <property type="entry name" value="Dockerin_I"/>
    <property type="match status" value="1"/>
</dbReference>
<comment type="similarity">
    <text evidence="2">Belongs to the glycosyl hydrolase 43 family.</text>
</comment>
<dbReference type="CDD" id="cd18832">
    <property type="entry name" value="GH43_GsAbnA-like"/>
    <property type="match status" value="1"/>
</dbReference>
<dbReference type="PROSITE" id="PS00018">
    <property type="entry name" value="EF_HAND_1"/>
    <property type="match status" value="1"/>
</dbReference>
<feature type="active site" description="Proton acceptor" evidence="5">
    <location>
        <position position="36"/>
    </location>
</feature>
<name>A0A1M7HPR7_RUMFL</name>
<keyword evidence="4" id="KW-0326">Glycosidase</keyword>
<dbReference type="Gene3D" id="1.10.1330.10">
    <property type="entry name" value="Dockerin domain"/>
    <property type="match status" value="1"/>
</dbReference>
<feature type="signal peptide" evidence="7">
    <location>
        <begin position="1"/>
        <end position="27"/>
    </location>
</feature>
<evidence type="ECO:0000256" key="5">
    <source>
        <dbReference type="PIRSR" id="PIRSR606710-1"/>
    </source>
</evidence>
<dbReference type="InterPro" id="IPR050727">
    <property type="entry name" value="GH43_arabinanases"/>
</dbReference>
<dbReference type="AlphaFoldDB" id="A0A1M7HPR7"/>
<dbReference type="EMBL" id="FRCT01000003">
    <property type="protein sequence ID" value="SHM30542.1"/>
    <property type="molecule type" value="Genomic_DNA"/>
</dbReference>
<evidence type="ECO:0000259" key="8">
    <source>
        <dbReference type="PROSITE" id="PS51766"/>
    </source>
</evidence>
<dbReference type="Pfam" id="PF04616">
    <property type="entry name" value="Glyco_hydro_43"/>
    <property type="match status" value="1"/>
</dbReference>
<gene>
    <name evidence="9" type="ORF">SAMN04487860_10325</name>
</gene>
<evidence type="ECO:0000256" key="6">
    <source>
        <dbReference type="PIRSR" id="PIRSR606710-2"/>
    </source>
</evidence>
<dbReference type="SUPFAM" id="SSF63446">
    <property type="entry name" value="Type I dockerin domain"/>
    <property type="match status" value="1"/>
</dbReference>
<dbReference type="GO" id="GO:0004553">
    <property type="term" value="F:hydrolase activity, hydrolyzing O-glycosyl compounds"/>
    <property type="evidence" value="ECO:0007669"/>
    <property type="project" value="InterPro"/>
</dbReference>
<dbReference type="Pfam" id="PF00404">
    <property type="entry name" value="Dockerin_1"/>
    <property type="match status" value="1"/>
</dbReference>
<feature type="active site" description="Proton donor" evidence="5">
    <location>
        <position position="284"/>
    </location>
</feature>
<feature type="chain" id="PRO_5013133562" evidence="7">
    <location>
        <begin position="28"/>
        <end position="916"/>
    </location>
</feature>
<dbReference type="Pfam" id="PF14200">
    <property type="entry name" value="RicinB_lectin_2"/>
    <property type="match status" value="1"/>
</dbReference>
<keyword evidence="7" id="KW-0732">Signal</keyword>
<dbReference type="CDD" id="cd00161">
    <property type="entry name" value="beta-trefoil_Ricin-like"/>
    <property type="match status" value="2"/>
</dbReference>
<organism evidence="9 10">
    <name type="scientific">Ruminococcus flavefaciens</name>
    <dbReference type="NCBI Taxonomy" id="1265"/>
    <lineage>
        <taxon>Bacteria</taxon>
        <taxon>Bacillati</taxon>
        <taxon>Bacillota</taxon>
        <taxon>Clostridia</taxon>
        <taxon>Eubacteriales</taxon>
        <taxon>Oscillospiraceae</taxon>
        <taxon>Ruminococcus</taxon>
    </lineage>
</organism>
<dbReference type="Pfam" id="PF16369">
    <property type="entry name" value="GH43_C"/>
    <property type="match status" value="1"/>
</dbReference>
<dbReference type="InterPro" id="IPR023296">
    <property type="entry name" value="Glyco_hydro_beta-prop_sf"/>
</dbReference>
<dbReference type="RefSeq" id="WP_072949005.1">
    <property type="nucleotide sequence ID" value="NZ_FRCT01000003.1"/>
</dbReference>
<dbReference type="Proteomes" id="UP000184394">
    <property type="component" value="Unassembled WGS sequence"/>
</dbReference>
<dbReference type="SUPFAM" id="SSF50370">
    <property type="entry name" value="Ricin B-like lectins"/>
    <property type="match status" value="2"/>
</dbReference>
<dbReference type="InterPro" id="IPR002105">
    <property type="entry name" value="Dockerin_1_rpt"/>
</dbReference>
<dbReference type="SUPFAM" id="SSF75005">
    <property type="entry name" value="Arabinanase/levansucrase/invertase"/>
    <property type="match status" value="1"/>
</dbReference>
<evidence type="ECO:0000256" key="4">
    <source>
        <dbReference type="ARBA" id="ARBA00023295"/>
    </source>
</evidence>
<dbReference type="PROSITE" id="PS51766">
    <property type="entry name" value="DOCKERIN"/>
    <property type="match status" value="1"/>
</dbReference>
<evidence type="ECO:0000313" key="10">
    <source>
        <dbReference type="Proteomes" id="UP000184394"/>
    </source>
</evidence>
<dbReference type="Gene3D" id="2.115.10.20">
    <property type="entry name" value="Glycosyl hydrolase domain, family 43"/>
    <property type="match status" value="1"/>
</dbReference>
<evidence type="ECO:0000256" key="3">
    <source>
        <dbReference type="ARBA" id="ARBA00022801"/>
    </source>
</evidence>
<dbReference type="InterPro" id="IPR035992">
    <property type="entry name" value="Ricin_B-like_lectins"/>
</dbReference>
<feature type="domain" description="Dockerin" evidence="8">
    <location>
        <begin position="856"/>
        <end position="916"/>
    </location>
</feature>
<proteinExistence type="inferred from homology"/>
<protein>
    <submittedName>
        <fullName evidence="9">Arabinan endo-1,5-alpha-L-arabinosidase</fullName>
    </submittedName>
</protein>
<dbReference type="SMART" id="SM00458">
    <property type="entry name" value="RICIN"/>
    <property type="match status" value="2"/>
</dbReference>
<dbReference type="OrthoDB" id="9801455at2"/>
<evidence type="ECO:0000256" key="1">
    <source>
        <dbReference type="ARBA" id="ARBA00004834"/>
    </source>
</evidence>
<dbReference type="Gene3D" id="2.40.128.10">
    <property type="match status" value="1"/>
</dbReference>
<dbReference type="PANTHER" id="PTHR43301:SF3">
    <property type="entry name" value="ARABINAN ENDO-1,5-ALPHA-L-ARABINOSIDASE A-RELATED"/>
    <property type="match status" value="1"/>
</dbReference>
<evidence type="ECO:0000256" key="7">
    <source>
        <dbReference type="SAM" id="SignalP"/>
    </source>
</evidence>
<dbReference type="InterPro" id="IPR018247">
    <property type="entry name" value="EF_Hand_1_Ca_BS"/>
</dbReference>
<comment type="pathway">
    <text evidence="1">Glycan metabolism; L-arabinan degradation.</text>
</comment>
<dbReference type="GO" id="GO:0000272">
    <property type="term" value="P:polysaccharide catabolic process"/>
    <property type="evidence" value="ECO:0007669"/>
    <property type="project" value="InterPro"/>
</dbReference>
<accession>A0A1M7HPR7</accession>
<dbReference type="PANTHER" id="PTHR43301">
    <property type="entry name" value="ARABINAN ENDO-1,5-ALPHA-L-ARABINOSIDASE"/>
    <property type="match status" value="1"/>
</dbReference>
<evidence type="ECO:0000256" key="2">
    <source>
        <dbReference type="ARBA" id="ARBA00009865"/>
    </source>
</evidence>
<dbReference type="InterPro" id="IPR006710">
    <property type="entry name" value="Glyco_hydro_43"/>
</dbReference>
<sequence>MKLKKLISAAISSCLFMSTFTCIGSYAANQRVSVHDPSIIKADGTYYVFGSHIEAAKTNDLKNWRRFSNGYATKNNVEFGDLSQNLKKAFAWAGEDLEDCAGGFAVWAPDVVWDADFINSDGSKGAYLIYFCTSSTYMRSVIAYAASKTIEGPYTFVDTLIYSGFTNNDAYVKSSTKNVNKKYTSTNIDELIAAGQVSFNNNWFRNNDYNNQLFPNAIDPTIYYDTNGKMYMCYGSWSGGIFTLEIDPKTGQCIHPKTGTTSDGRMIDSYFGTKISGGYGKSGEGPFIEYNADTGYYYLWVTYGGLTSTGGYNMRVFRSVSPTGPFTDPAGRQAVLPTNPNLDATGLKVMGNYKFSSLSKAYMACGHNSVLRDDDGKWYLVYHTRFDDGAEFHEVRVHSMYFNEEGWPVAAPYEYAGDEISATGYDDNDIIGEYEFINHGTSTDGKIIGYSNIKLNADGSISGAVTGKWTQAQDSAAAEITIGGQGYSGYFLAAKDENGKKVMSFTAVGKNNQTIWGVQTKEFTGKDRSGLADFTDTNSQLINKADTVSGSGAAVKLSGTELISGVPYYIINQNSGMAIDLPNGKLDAGTNIQQWERNGSWAQQWRIIAVDKNYCRIVSVGNESMCIAAAQSSADDGVNIELQKYEGKDNQLFKIKKCGSDYGIVSKCSGDTGGLDVYEWSKENGGNVNQWNYWEGSCQLWSLSPVHPQVTDGNYMIRSIDNELFIFDMNGKVTQFDARGKSVQPDMFGNMPFTLNDQIWSFTKLSDGCYTIKNQNGQALAVDGSDKLTVETATGGNDQKFKIICNKDGSYSFFCNDVCIEIEKNDTDEAGFFTNSFTGAYTQKFVLEPAVPEEIKRTVKGDINGDDILDIADLVMLQKFLLNNSPVTRPELSDINGDSMVDIFDSIALRKLLISK</sequence>
<feature type="site" description="Important for catalytic activity, responsible for pKa modulation of the active site Glu and correct orientation of both the proton donor and substrate" evidence="6">
    <location>
        <position position="219"/>
    </location>
</feature>
<dbReference type="Gene3D" id="2.80.10.50">
    <property type="match status" value="2"/>
</dbReference>
<reference evidence="9 10" key="1">
    <citation type="submission" date="2016-11" db="EMBL/GenBank/DDBJ databases">
        <authorList>
            <person name="Jaros S."/>
            <person name="Januszkiewicz K."/>
            <person name="Wedrychowicz H."/>
        </authorList>
    </citation>
    <scope>NUCLEOTIDE SEQUENCE [LARGE SCALE GENOMIC DNA]</scope>
    <source>
        <strain evidence="9 10">Y1</strain>
    </source>
</reference>
<evidence type="ECO:0000313" key="9">
    <source>
        <dbReference type="EMBL" id="SHM30542.1"/>
    </source>
</evidence>
<dbReference type="InterPro" id="IPR016134">
    <property type="entry name" value="Dockerin_dom"/>
</dbReference>
<keyword evidence="3" id="KW-0378">Hydrolase</keyword>
<dbReference type="InterPro" id="IPR000772">
    <property type="entry name" value="Ricin_B_lectin"/>
</dbReference>